<keyword evidence="2" id="KW-1185">Reference proteome</keyword>
<evidence type="ECO:0000313" key="2">
    <source>
        <dbReference type="Proteomes" id="UP001152523"/>
    </source>
</evidence>
<protein>
    <submittedName>
        <fullName evidence="1">Uncharacterized protein</fullName>
    </submittedName>
</protein>
<organism evidence="1 2">
    <name type="scientific">Cuscuta epithymum</name>
    <dbReference type="NCBI Taxonomy" id="186058"/>
    <lineage>
        <taxon>Eukaryota</taxon>
        <taxon>Viridiplantae</taxon>
        <taxon>Streptophyta</taxon>
        <taxon>Embryophyta</taxon>
        <taxon>Tracheophyta</taxon>
        <taxon>Spermatophyta</taxon>
        <taxon>Magnoliopsida</taxon>
        <taxon>eudicotyledons</taxon>
        <taxon>Gunneridae</taxon>
        <taxon>Pentapetalae</taxon>
        <taxon>asterids</taxon>
        <taxon>lamiids</taxon>
        <taxon>Solanales</taxon>
        <taxon>Convolvulaceae</taxon>
        <taxon>Cuscuteae</taxon>
        <taxon>Cuscuta</taxon>
        <taxon>Cuscuta subgen. Cuscuta</taxon>
    </lineage>
</organism>
<sequence>MYTTNTRFVYNLYSFFLTFSFYHSIPPLSPSPISLPTTFTLPFHDNSSPSYTILQFWKISQTLPLSPRKYHLSSLVFSVVVVEDEMMVSTKSDSVFRFHCHHDIHFLFIFLQSKGYSPATHRVADFFSGYSSGFFQ</sequence>
<name>A0AAV0EHP3_9ASTE</name>
<dbReference type="EMBL" id="CAMAPF010000930">
    <property type="protein sequence ID" value="CAH9123238.1"/>
    <property type="molecule type" value="Genomic_DNA"/>
</dbReference>
<dbReference type="AlphaFoldDB" id="A0AAV0EHP3"/>
<gene>
    <name evidence="1" type="ORF">CEPIT_LOCUS25060</name>
</gene>
<proteinExistence type="predicted"/>
<evidence type="ECO:0000313" key="1">
    <source>
        <dbReference type="EMBL" id="CAH9123238.1"/>
    </source>
</evidence>
<reference evidence="1" key="1">
    <citation type="submission" date="2022-07" db="EMBL/GenBank/DDBJ databases">
        <authorList>
            <person name="Macas J."/>
            <person name="Novak P."/>
            <person name="Neumann P."/>
        </authorList>
    </citation>
    <scope>NUCLEOTIDE SEQUENCE</scope>
</reference>
<dbReference type="Proteomes" id="UP001152523">
    <property type="component" value="Unassembled WGS sequence"/>
</dbReference>
<accession>A0AAV0EHP3</accession>
<comment type="caution">
    <text evidence="1">The sequence shown here is derived from an EMBL/GenBank/DDBJ whole genome shotgun (WGS) entry which is preliminary data.</text>
</comment>